<dbReference type="Gene3D" id="2.30.30.40">
    <property type="entry name" value="SH3 Domains"/>
    <property type="match status" value="1"/>
</dbReference>
<dbReference type="SMART" id="SM00260">
    <property type="entry name" value="CheW"/>
    <property type="match status" value="1"/>
</dbReference>
<protein>
    <recommendedName>
        <fullName evidence="2">Chemotaxis protein CheW</fullName>
    </recommendedName>
</protein>
<dbReference type="PANTHER" id="PTHR22617">
    <property type="entry name" value="CHEMOTAXIS SENSOR HISTIDINE KINASE-RELATED"/>
    <property type="match status" value="1"/>
</dbReference>
<comment type="subcellular location">
    <subcellularLocation>
        <location evidence="1">Cytoplasm</location>
    </subcellularLocation>
</comment>
<name>A0ABS8ITV5_9BURK</name>
<organism evidence="5 6">
    <name type="scientific">Massilia agrisoli</name>
    <dbReference type="NCBI Taxonomy" id="2892444"/>
    <lineage>
        <taxon>Bacteria</taxon>
        <taxon>Pseudomonadati</taxon>
        <taxon>Pseudomonadota</taxon>
        <taxon>Betaproteobacteria</taxon>
        <taxon>Burkholderiales</taxon>
        <taxon>Oxalobacteraceae</taxon>
        <taxon>Telluria group</taxon>
        <taxon>Massilia</taxon>
    </lineage>
</organism>
<reference evidence="5 6" key="1">
    <citation type="submission" date="2021-11" db="EMBL/GenBank/DDBJ databases">
        <authorList>
            <person name="Huq M.A."/>
        </authorList>
    </citation>
    <scope>NUCLEOTIDE SEQUENCE [LARGE SCALE GENOMIC DNA]</scope>
    <source>
        <strain evidence="5 6">MAHUQ-52</strain>
    </source>
</reference>
<evidence type="ECO:0000259" key="4">
    <source>
        <dbReference type="PROSITE" id="PS50851"/>
    </source>
</evidence>
<evidence type="ECO:0000256" key="2">
    <source>
        <dbReference type="ARBA" id="ARBA00021483"/>
    </source>
</evidence>
<dbReference type="PROSITE" id="PS50851">
    <property type="entry name" value="CHEW"/>
    <property type="match status" value="1"/>
</dbReference>
<feature type="domain" description="CheW-like" evidence="4">
    <location>
        <begin position="10"/>
        <end position="150"/>
    </location>
</feature>
<dbReference type="SUPFAM" id="SSF50341">
    <property type="entry name" value="CheW-like"/>
    <property type="match status" value="1"/>
</dbReference>
<dbReference type="PANTHER" id="PTHR22617:SF45">
    <property type="entry name" value="CHEMOTAXIS PROTEIN CHEW"/>
    <property type="match status" value="1"/>
</dbReference>
<proteinExistence type="predicted"/>
<comment type="caution">
    <text evidence="5">The sequence shown here is derived from an EMBL/GenBank/DDBJ whole genome shotgun (WGS) entry which is preliminary data.</text>
</comment>
<dbReference type="Proteomes" id="UP001198701">
    <property type="component" value="Unassembled WGS sequence"/>
</dbReference>
<dbReference type="Pfam" id="PF01584">
    <property type="entry name" value="CheW"/>
    <property type="match status" value="1"/>
</dbReference>
<keyword evidence="3" id="KW-0963">Cytoplasm</keyword>
<dbReference type="Gene3D" id="2.40.50.180">
    <property type="entry name" value="CheA-289, Domain 4"/>
    <property type="match status" value="1"/>
</dbReference>
<dbReference type="CDD" id="cd00732">
    <property type="entry name" value="CheW"/>
    <property type="match status" value="1"/>
</dbReference>
<sequence>MNNIDAGYAPREVLAIAIDGEEYGIDIGRIQEIRGYDAVTRIANAPGFIKGVINLRGVILPIVDLRVILGVAAPVYDALTVVVVLSIGGQTLGLVVDSVSDVITLAPEQIKPPPGATGALAIDYIVGVGTVDERMLILVDIARLMSSHHMLALDTALAA</sequence>
<evidence type="ECO:0000256" key="3">
    <source>
        <dbReference type="ARBA" id="ARBA00022490"/>
    </source>
</evidence>
<evidence type="ECO:0000256" key="1">
    <source>
        <dbReference type="ARBA" id="ARBA00004496"/>
    </source>
</evidence>
<dbReference type="RefSeq" id="WP_229432852.1">
    <property type="nucleotide sequence ID" value="NZ_JAJHPV010000013.1"/>
</dbReference>
<evidence type="ECO:0000313" key="6">
    <source>
        <dbReference type="Proteomes" id="UP001198701"/>
    </source>
</evidence>
<dbReference type="InterPro" id="IPR039315">
    <property type="entry name" value="CheW"/>
</dbReference>
<accession>A0ABS8ITV5</accession>
<keyword evidence="6" id="KW-1185">Reference proteome</keyword>
<dbReference type="EMBL" id="JAJHPV010000013">
    <property type="protein sequence ID" value="MCC6071984.1"/>
    <property type="molecule type" value="Genomic_DNA"/>
</dbReference>
<evidence type="ECO:0000313" key="5">
    <source>
        <dbReference type="EMBL" id="MCC6071984.1"/>
    </source>
</evidence>
<dbReference type="InterPro" id="IPR002545">
    <property type="entry name" value="CheW-lke_dom"/>
</dbReference>
<gene>
    <name evidence="5" type="ORF">LMJ30_13575</name>
</gene>
<dbReference type="InterPro" id="IPR036061">
    <property type="entry name" value="CheW-like_dom_sf"/>
</dbReference>